<dbReference type="GO" id="GO:0005829">
    <property type="term" value="C:cytosol"/>
    <property type="evidence" value="ECO:0007669"/>
    <property type="project" value="TreeGrafter"/>
</dbReference>
<dbReference type="PANTHER" id="PTHR30153:SF2">
    <property type="entry name" value="REPLICATIVE DNA HELICASE"/>
    <property type="match status" value="1"/>
</dbReference>
<dbReference type="Gene3D" id="3.40.50.300">
    <property type="entry name" value="P-loop containing nucleotide triphosphate hydrolases"/>
    <property type="match status" value="1"/>
</dbReference>
<protein>
    <submittedName>
        <fullName evidence="1">Putative helicase</fullName>
    </submittedName>
</protein>
<dbReference type="AlphaFoldDB" id="A0A6M3L484"/>
<organism evidence="1">
    <name type="scientific">viral metagenome</name>
    <dbReference type="NCBI Taxonomy" id="1070528"/>
    <lineage>
        <taxon>unclassified sequences</taxon>
        <taxon>metagenomes</taxon>
        <taxon>organismal metagenomes</taxon>
    </lineage>
</organism>
<keyword evidence="1" id="KW-0378">Hydrolase</keyword>
<dbReference type="InterPro" id="IPR027417">
    <property type="entry name" value="P-loop_NTPase"/>
</dbReference>
<keyword evidence="1" id="KW-0547">Nucleotide-binding</keyword>
<dbReference type="EMBL" id="MT142836">
    <property type="protein sequence ID" value="QJA89293.1"/>
    <property type="molecule type" value="Genomic_DNA"/>
</dbReference>
<keyword evidence="1" id="KW-0347">Helicase</keyword>
<keyword evidence="1" id="KW-0067">ATP-binding</keyword>
<evidence type="ECO:0000313" key="1">
    <source>
        <dbReference type="EMBL" id="QJA89293.1"/>
    </source>
</evidence>
<gene>
    <name evidence="1" type="ORF">MM415B02577_0012</name>
</gene>
<proteinExistence type="predicted"/>
<dbReference type="PANTHER" id="PTHR30153">
    <property type="entry name" value="REPLICATIVE DNA HELICASE DNAB"/>
    <property type="match status" value="1"/>
</dbReference>
<reference evidence="1" key="1">
    <citation type="submission" date="2020-03" db="EMBL/GenBank/DDBJ databases">
        <title>The deep terrestrial virosphere.</title>
        <authorList>
            <person name="Holmfeldt K."/>
            <person name="Nilsson E."/>
            <person name="Simone D."/>
            <person name="Lopez-Fernandez M."/>
            <person name="Wu X."/>
            <person name="de Brujin I."/>
            <person name="Lundin D."/>
            <person name="Andersson A."/>
            <person name="Bertilsson S."/>
            <person name="Dopson M."/>
        </authorList>
    </citation>
    <scope>NUCLEOTIDE SEQUENCE</scope>
    <source>
        <strain evidence="1">MM415B02577</strain>
    </source>
</reference>
<dbReference type="SUPFAM" id="SSF52540">
    <property type="entry name" value="P-loop containing nucleoside triphosphate hydrolases"/>
    <property type="match status" value="1"/>
</dbReference>
<accession>A0A6M3L484</accession>
<name>A0A6M3L484_9ZZZZ</name>
<dbReference type="GO" id="GO:0003678">
    <property type="term" value="F:DNA helicase activity"/>
    <property type="evidence" value="ECO:0007669"/>
    <property type="project" value="TreeGrafter"/>
</dbReference>
<sequence>MREKREEWDGDPQMERQIITGMIMSPQILREVQRIYREGSLVLPYAATVARWCLDYFEEFKEAPQSHIQDIYRRHKDSFPDESKAALIEEFLCSISSEFVKAKQTNEDYMLKGTEEYFRSRAIYRLEFDLKRKRIAGKIEEAESLISGFTRVARPITTGVDPFRDMEYVADAFNIDNKERMFALPGDLGRMIGPFHRGWFGMIVGSTGRGKTWWLMEIAMRALHKGYNVAFVSMEMTEKQMIRRFYHWIMARPSKRWAGDILLPQLDCVFNQDGSCSHRWRSSRVPLLVGKRKEMPSFSNAQRAGYIVCIRCRAREGYEADYKPAVWYAMQTFEPIDLDEGMRKAGQLSKYLWRGAKLKLLTFPAKTLSIRDLRVMMANWENYEGWNADLVITDYADKMASDEKREKERRHVLEDISSSHKGLALEKNALVFSASQSNTSRDEERDVGSGDFAEAISKKNEIDVGCSLNQLDEEKRRGIMRVKNMKQRHDDFSLSETCMVLQQLKIGKPYITSCLLNRK</sequence>